<feature type="domain" description="TOD1/MUCI70 glycosyltransferase-like" evidence="1">
    <location>
        <begin position="64"/>
        <end position="198"/>
    </location>
</feature>
<sequence length="275" mass="32225">MPRLAIYTAIIDQYDSALQPGFGEPTADVDYFCYTDNELPLPKTIERRLWKRKHRDATRDAREIKIQAFKDFKDYDWVVWIDANCTINATEIKHYLNEQSSPSHPIKVLAHDVRNCLYQEAQWAFVEAADSPARISHQINRYNEAGFPANFGLANTNLLIRKPTNPTAIHFSNCWLKQLSAGSRRDQLSFDFVRWQQNIQIDTIPGIWYDNRFCKRTTDHVRKAYRAPFHKTMITEWIRRILYADDLFHEVLYDHRGAQNTTSSEASKQPDSQKL</sequence>
<proteinExistence type="predicted"/>
<dbReference type="Pfam" id="PF04765">
    <property type="entry name" value="TOD1_MUCI70"/>
    <property type="match status" value="1"/>
</dbReference>
<name>A0ABZ0RRE6_9BACT</name>
<reference evidence="2 3" key="1">
    <citation type="submission" date="2023-11" db="EMBL/GenBank/DDBJ databases">
        <title>Coraliomargarita sp. nov., isolated from marine algae.</title>
        <authorList>
            <person name="Lee J.K."/>
            <person name="Baek J.H."/>
            <person name="Kim J.M."/>
            <person name="Choi D.G."/>
            <person name="Jeon C.O."/>
        </authorList>
    </citation>
    <scope>NUCLEOTIDE SEQUENCE [LARGE SCALE GENOMIC DNA]</scope>
    <source>
        <strain evidence="2 3">J2-16</strain>
    </source>
</reference>
<evidence type="ECO:0000259" key="1">
    <source>
        <dbReference type="Pfam" id="PF04765"/>
    </source>
</evidence>
<protein>
    <submittedName>
        <fullName evidence="2">DUF616 domain-containing protein</fullName>
    </submittedName>
</protein>
<evidence type="ECO:0000313" key="2">
    <source>
        <dbReference type="EMBL" id="WPJ97738.1"/>
    </source>
</evidence>
<dbReference type="Proteomes" id="UP001324993">
    <property type="component" value="Chromosome"/>
</dbReference>
<dbReference type="EMBL" id="CP138858">
    <property type="protein sequence ID" value="WPJ97738.1"/>
    <property type="molecule type" value="Genomic_DNA"/>
</dbReference>
<organism evidence="2 3">
    <name type="scientific">Coraliomargarita algicola</name>
    <dbReference type="NCBI Taxonomy" id="3092156"/>
    <lineage>
        <taxon>Bacteria</taxon>
        <taxon>Pseudomonadati</taxon>
        <taxon>Verrucomicrobiota</taxon>
        <taxon>Opitutia</taxon>
        <taxon>Puniceicoccales</taxon>
        <taxon>Coraliomargaritaceae</taxon>
        <taxon>Coraliomargarita</taxon>
    </lineage>
</organism>
<gene>
    <name evidence="2" type="ORF">SH580_08445</name>
</gene>
<dbReference type="InterPro" id="IPR048354">
    <property type="entry name" value="TOD1_MUCI70_glycTrfase_dom"/>
</dbReference>
<dbReference type="RefSeq" id="WP_319834567.1">
    <property type="nucleotide sequence ID" value="NZ_CP138858.1"/>
</dbReference>
<accession>A0ABZ0RRE6</accession>
<keyword evidence="3" id="KW-1185">Reference proteome</keyword>
<evidence type="ECO:0000313" key="3">
    <source>
        <dbReference type="Proteomes" id="UP001324993"/>
    </source>
</evidence>